<evidence type="ECO:0000313" key="2">
    <source>
        <dbReference type="EMBL" id="MRJ99793.1"/>
    </source>
</evidence>
<evidence type="ECO:0000313" key="3">
    <source>
        <dbReference type="EMBL" id="NGN76093.1"/>
    </source>
</evidence>
<evidence type="ECO:0000313" key="8">
    <source>
        <dbReference type="Proteomes" id="UP000441029"/>
    </source>
</evidence>
<reference evidence="3 9" key="5">
    <citation type="submission" date="2020-02" db="EMBL/GenBank/DDBJ databases">
        <title>Klebsiella pneumoniae genome sequencing and assembly.</title>
        <authorList>
            <person name="Starkova P.S."/>
            <person name="Sulyan O.S."/>
            <person name="Likholetova D.V."/>
            <person name="Ageevets V.A."/>
            <person name="Lazareva I.V."/>
            <person name="Sopova J.V."/>
            <person name="Sidorenko S.V."/>
        </authorList>
    </citation>
    <scope>NUCLEOTIDE SEQUENCE [LARGE SCALE GENOMIC DNA]</scope>
    <source>
        <strain evidence="3 9">2429</strain>
    </source>
</reference>
<reference evidence="5 7" key="3">
    <citation type="submission" date="2018-06" db="EMBL/GenBank/DDBJ databases">
        <authorList>
            <consortium name="Pathogen Informatics"/>
            <person name="Doyle S."/>
        </authorList>
    </citation>
    <scope>NUCLEOTIDE SEQUENCE [LARGE SCALE GENOMIC DNA]</scope>
    <source>
        <strain evidence="5 7">NCTC11679</strain>
    </source>
</reference>
<dbReference type="AlphaFoldDB" id="A0A024HVG4"/>
<dbReference type="EMBL" id="UGMG01000002">
    <property type="protein sequence ID" value="STX11371.1"/>
    <property type="molecule type" value="Genomic_DNA"/>
</dbReference>
<reference evidence="1" key="1">
    <citation type="journal article" date="2014" name="Antimicrob. Agents Chemother.">
        <title>IncH-Type Plasmid Harboring blaCTX-M-15, blaDHA-1, and qnrB4 Genes Recovered from Animal Isolates.</title>
        <authorList>
            <person name="Schluter A."/>
            <person name="Nordmann P."/>
            <person name="Bonnin R.A."/>
            <person name="Millemann Y."/>
            <person name="Eikmeyer F.G."/>
            <person name="Wibberg D."/>
            <person name="Puhler A."/>
            <person name="Poirel L."/>
        </authorList>
    </citation>
    <scope>NUCLEOTIDE SEQUENCE [LARGE SCALE GENOMIC DNA]</scope>
    <source>
        <strain evidence="1">Kp15</strain>
        <plasmid evidence="1">pENVA</plasmid>
    </source>
</reference>
<name>A0A024HVG4_KLEPN</name>
<evidence type="ECO:0000313" key="6">
    <source>
        <dbReference type="Proteomes" id="UP000196447"/>
    </source>
</evidence>
<dbReference type="Proteomes" id="UP000479475">
    <property type="component" value="Unassembled WGS sequence"/>
</dbReference>
<accession>A0A024HVG4</accession>
<gene>
    <name evidence="4" type="ORF">B5L96_15195</name>
    <name evidence="3" type="ORF">G4V31_28970</name>
    <name evidence="2" type="ORF">GJJ01_28215</name>
    <name evidence="5" type="ORF">NCTC11679_05827</name>
    <name evidence="1" type="ORF">PENVA_0122</name>
</gene>
<dbReference type="EMBL" id="WJVL01000044">
    <property type="protein sequence ID" value="MRJ99793.1"/>
    <property type="molecule type" value="Genomic_DNA"/>
</dbReference>
<keyword evidence="1" id="KW-0614">Plasmid</keyword>
<dbReference type="Proteomes" id="UP000196447">
    <property type="component" value="Unassembled WGS sequence"/>
</dbReference>
<dbReference type="Proteomes" id="UP000441029">
    <property type="component" value="Unassembled WGS sequence"/>
</dbReference>
<geneLocation type="plasmid" evidence="1">
    <name>pENVA</name>
</geneLocation>
<evidence type="ECO:0000313" key="9">
    <source>
        <dbReference type="Proteomes" id="UP000479475"/>
    </source>
</evidence>
<reference evidence="2 8" key="4">
    <citation type="submission" date="2019-11" db="EMBL/GenBank/DDBJ databases">
        <title>Molecular typing, antibiotic resistance determination and virulence profiling for 36 multidrug-resistant clinical Klebsiella pneumoniae isolates using second- and third-generation sequencing.</title>
        <authorList>
            <person name="Shelenkov A."/>
            <person name="Mikhaylova Y."/>
            <person name="Yanushevich Y."/>
            <person name="Samoilov A."/>
            <person name="Petrova L."/>
            <person name="Fomina V."/>
            <person name="Gusarov V."/>
            <person name="Zamyatin M."/>
            <person name="Shagin D."/>
        </authorList>
    </citation>
    <scope>NUCLEOTIDE SEQUENCE [LARGE SCALE GENOMIC DNA]</scope>
    <source>
        <strain evidence="2 8">CriePir226</strain>
    </source>
</reference>
<evidence type="ECO:0000313" key="5">
    <source>
        <dbReference type="EMBL" id="STX11371.1"/>
    </source>
</evidence>
<dbReference type="EMBL" id="NDBK01000067">
    <property type="protein sequence ID" value="OVF70730.1"/>
    <property type="molecule type" value="Genomic_DNA"/>
</dbReference>
<proteinExistence type="predicted"/>
<organism evidence="1">
    <name type="scientific">Klebsiella pneumoniae</name>
    <dbReference type="NCBI Taxonomy" id="573"/>
    <lineage>
        <taxon>Bacteria</taxon>
        <taxon>Pseudomonadati</taxon>
        <taxon>Pseudomonadota</taxon>
        <taxon>Gammaproteobacteria</taxon>
        <taxon>Enterobacterales</taxon>
        <taxon>Enterobacteriaceae</taxon>
        <taxon>Klebsiella/Raoultella group</taxon>
        <taxon>Klebsiella</taxon>
        <taxon>Klebsiella pneumoniae complex</taxon>
    </lineage>
</organism>
<reference evidence="4 6" key="2">
    <citation type="submission" date="2017-03" db="EMBL/GenBank/DDBJ databases">
        <authorList>
            <person name="Fouts D."/>
            <person name="Stalin M.J."/>
            <person name="Chen L."/>
            <person name="Wright M."/>
            <person name="Sutton G."/>
            <person name="Nguyen K."/>
            <person name="Vanduin D."/>
            <person name="Rojas L."/>
            <person name="Hujer A."/>
            <person name="Hujer K."/>
            <person name="Bonomo R."/>
            <person name="Kreiswirth B."/>
            <person name="Adams M."/>
        </authorList>
    </citation>
    <scope>NUCLEOTIDE SEQUENCE [LARGE SCALE GENOMIC DNA]</scope>
    <source>
        <strain evidence="4 6">39383</strain>
    </source>
</reference>
<evidence type="ECO:0000313" key="1">
    <source>
        <dbReference type="EMBL" id="CDM79738.1"/>
    </source>
</evidence>
<evidence type="ECO:0000313" key="4">
    <source>
        <dbReference type="EMBL" id="OVF70730.1"/>
    </source>
</evidence>
<protein>
    <submittedName>
        <fullName evidence="1">Uncharacterized protein</fullName>
    </submittedName>
</protein>
<dbReference type="PATRIC" id="fig|573.4023.peg.5279"/>
<sequence>MLNFKPYRVIMSSLTPVVISGIAPSLDGILYEALSQAIPSNEPGVVLARLKEILLFNDELGVFHASSLRFGITPEQGIGATTSVRCDYLSPEKLSTAMFSPRIHRGVFTRVLLTGGPTKRRMTTRPAYSAPYLTFDFVGSSEAVEILLNHAHVGVGYDFFSAANGEFNNVTILPLDIDTSISNEGMALRPVPVNSGLNGIKGVSPLIPPYFVGEKLNIVHPAPVRTQLISSLLRG</sequence>
<dbReference type="EMBL" id="JAAKYD010000065">
    <property type="protein sequence ID" value="NGN76093.1"/>
    <property type="molecule type" value="Genomic_DNA"/>
</dbReference>
<dbReference type="RefSeq" id="WP_004181864.1">
    <property type="nucleotide sequence ID" value="NZ_AP023338.1"/>
</dbReference>
<dbReference type="Proteomes" id="UP000255239">
    <property type="component" value="Unassembled WGS sequence"/>
</dbReference>
<dbReference type="EMBL" id="HG918041">
    <property type="protein sequence ID" value="CDM79738.1"/>
    <property type="molecule type" value="Genomic_DNA"/>
</dbReference>
<evidence type="ECO:0000313" key="7">
    <source>
        <dbReference type="Proteomes" id="UP000255239"/>
    </source>
</evidence>